<dbReference type="EMBL" id="FOAT01000002">
    <property type="protein sequence ID" value="SEK42883.1"/>
    <property type="molecule type" value="Genomic_DNA"/>
</dbReference>
<dbReference type="RefSeq" id="WP_242940155.1">
    <property type="nucleotide sequence ID" value="NZ_FOAT01000002.1"/>
</dbReference>
<organism evidence="1 2">
    <name type="scientific">Ruminococcus albus</name>
    <dbReference type="NCBI Taxonomy" id="1264"/>
    <lineage>
        <taxon>Bacteria</taxon>
        <taxon>Bacillati</taxon>
        <taxon>Bacillota</taxon>
        <taxon>Clostridia</taxon>
        <taxon>Eubacteriales</taxon>
        <taxon>Oscillospiraceae</taxon>
        <taxon>Ruminococcus</taxon>
    </lineage>
</organism>
<dbReference type="AlphaFoldDB" id="A0A1H7GXK1"/>
<name>A0A1H7GXK1_RUMAL</name>
<evidence type="ECO:0000313" key="2">
    <source>
        <dbReference type="Proteomes" id="UP000186015"/>
    </source>
</evidence>
<proteinExistence type="predicted"/>
<dbReference type="Proteomes" id="UP000186015">
    <property type="component" value="Unassembled WGS sequence"/>
</dbReference>
<gene>
    <name evidence="1" type="ORF">SAMN05216469_102310</name>
</gene>
<sequence length="271" mass="31831">MAEAKLIITKITDYGTYPMWAEAELTDRFGNIHVFKDKLPIFAYDDTDDTCPREGVVRCFIKEEHDSYYVIDTRYPDDVESEDGETWFEVKKEDVTPQLEKSKGMTLIRDESFEKVYKGYDESVIEYFIMKSHEHYEGERSHRNAALFAMEMFNSLSVADDGYALSYATDMMKCEAVSTEEFFGGPDFLQKCRYYRAFIDPPYGSHYNVDDFRRINSMLFPKGVQDTEIYSWSHDWSEYFDDGNEWWGSMYYTIYDRTIGRFVVIAASATD</sequence>
<evidence type="ECO:0000313" key="1">
    <source>
        <dbReference type="EMBL" id="SEK42883.1"/>
    </source>
</evidence>
<reference evidence="1 2" key="1">
    <citation type="submission" date="2016-10" db="EMBL/GenBank/DDBJ databases">
        <authorList>
            <person name="de Groot N.N."/>
        </authorList>
    </citation>
    <scope>NUCLEOTIDE SEQUENCE [LARGE SCALE GENOMIC DNA]</scope>
    <source>
        <strain evidence="1 2">KH2T6</strain>
    </source>
</reference>
<accession>A0A1H7GXK1</accession>
<protein>
    <submittedName>
        <fullName evidence="1">Uncharacterized protein</fullName>
    </submittedName>
</protein>